<evidence type="ECO:0000313" key="3">
    <source>
        <dbReference type="EMBL" id="PYD63187.1"/>
    </source>
</evidence>
<name>A0A318QB70_9PROT</name>
<dbReference type="InterPro" id="IPR036844">
    <property type="entry name" value="Hint_dom_sf"/>
</dbReference>
<accession>A0A318QB70</accession>
<feature type="compositionally biased region" description="Polar residues" evidence="1">
    <location>
        <begin position="39"/>
        <end position="53"/>
    </location>
</feature>
<organism evidence="3 4">
    <name type="scientific">Gluconacetobacter entanii</name>
    <dbReference type="NCBI Taxonomy" id="108528"/>
    <lineage>
        <taxon>Bacteria</taxon>
        <taxon>Pseudomonadati</taxon>
        <taxon>Pseudomonadota</taxon>
        <taxon>Alphaproteobacteria</taxon>
        <taxon>Acetobacterales</taxon>
        <taxon>Acetobacteraceae</taxon>
        <taxon>Gluconacetobacter</taxon>
    </lineage>
</organism>
<dbReference type="AlphaFoldDB" id="A0A318QB70"/>
<evidence type="ECO:0000259" key="2">
    <source>
        <dbReference type="Pfam" id="PF13403"/>
    </source>
</evidence>
<feature type="region of interest" description="Disordered" evidence="1">
    <location>
        <begin position="33"/>
        <end position="53"/>
    </location>
</feature>
<sequence>MANKYTDYQNAKYTVTLDSDGNETSSQVFLIDTADNSDDPTASPASLPLNSDGSTTLQVQTLSEYNSENAQESAGSGGTVYDQGFGSGTQTLELNSVYDNGVNTGFVDATLQSPDGGTVTTVMQQTPYSTHDGQILYSPPQTTNNMDNGKVVDTNQSGPSYAYLTDTTYTTSNDVPSTITATSNGNDFTPATSVPSTPCFTEGTLLLTPRGEVAVEDLRVGDEVVTASGAHRRVRWLGHRRILCLGMPAWRRYIAQPVCITAHAIAPNVPTRDVMVSPGHAIAMTLRDGTDVFVPASTLLNGISITQDDRVEVRYWHVELDSHDVLMASGLGSESFMDVGNRHEFAIGAEGLDPQRTPGLIHKHALPFHQEGPVIRELRERLLARAHDMGWRPAQDAGLHLMVDGRRVDPVMAGGLTHFAFPATARTVTVHSATFLPAYLGLDARGDVRALGVQVHEAWIGDSHTGGGAALGLDHPLLAPAFHPDEGRDGCTWRWTTGMARLSPGLWAGRRGTVTLSLQVNHAAHTRWTLSDATPDIARAA</sequence>
<reference evidence="3 4" key="1">
    <citation type="submission" date="2017-07" db="EMBL/GenBank/DDBJ databases">
        <title>A draft genome sequence of Gluconacetobacter entanii LTH 4560.</title>
        <authorList>
            <person name="Skraban J."/>
            <person name="Cleenwerck I."/>
            <person name="Vandamme P."/>
            <person name="Trcek J."/>
        </authorList>
    </citation>
    <scope>NUCLEOTIDE SEQUENCE [LARGE SCALE GENOMIC DNA]</scope>
    <source>
        <strain evidence="3 4">LTH 4560</strain>
    </source>
</reference>
<proteinExistence type="predicted"/>
<dbReference type="SUPFAM" id="SSF51294">
    <property type="entry name" value="Hedgehog/intein (Hint) domain"/>
    <property type="match status" value="1"/>
</dbReference>
<dbReference type="InterPro" id="IPR028992">
    <property type="entry name" value="Hedgehog/Intein_dom"/>
</dbReference>
<evidence type="ECO:0000256" key="1">
    <source>
        <dbReference type="SAM" id="MobiDB-lite"/>
    </source>
</evidence>
<dbReference type="RefSeq" id="WP_110913540.1">
    <property type="nucleotide sequence ID" value="NZ_NKUF01000015.1"/>
</dbReference>
<dbReference type="Proteomes" id="UP000248301">
    <property type="component" value="Unassembled WGS sequence"/>
</dbReference>
<dbReference type="EMBL" id="NKUF01000015">
    <property type="protein sequence ID" value="PYD63187.1"/>
    <property type="molecule type" value="Genomic_DNA"/>
</dbReference>
<gene>
    <name evidence="3" type="ORF">CFR72_08405</name>
</gene>
<feature type="domain" description="Hedgehog/Intein (Hint)" evidence="2">
    <location>
        <begin position="198"/>
        <end position="338"/>
    </location>
</feature>
<comment type="caution">
    <text evidence="3">The sequence shown here is derived from an EMBL/GenBank/DDBJ whole genome shotgun (WGS) entry which is preliminary data.</text>
</comment>
<protein>
    <recommendedName>
        <fullName evidence="2">Hedgehog/Intein (Hint) domain-containing protein</fullName>
    </recommendedName>
</protein>
<dbReference type="Gene3D" id="2.170.16.10">
    <property type="entry name" value="Hedgehog/Intein (Hint) domain"/>
    <property type="match status" value="1"/>
</dbReference>
<evidence type="ECO:0000313" key="4">
    <source>
        <dbReference type="Proteomes" id="UP000248301"/>
    </source>
</evidence>
<dbReference type="OrthoDB" id="7284755at2"/>
<dbReference type="Pfam" id="PF13403">
    <property type="entry name" value="Hint_2"/>
    <property type="match status" value="1"/>
</dbReference>